<dbReference type="EMBL" id="CP036289">
    <property type="protein sequence ID" value="QDU74373.1"/>
    <property type="molecule type" value="Genomic_DNA"/>
</dbReference>
<name>A0A518C568_9BACT</name>
<dbReference type="Pfam" id="PF07596">
    <property type="entry name" value="SBP_bac_10"/>
    <property type="match status" value="1"/>
</dbReference>
<feature type="chain" id="PRO_5021889992" description="DUF1559 domain-containing protein" evidence="1">
    <location>
        <begin position="19"/>
        <end position="578"/>
    </location>
</feature>
<evidence type="ECO:0000256" key="1">
    <source>
        <dbReference type="SAM" id="SignalP"/>
    </source>
</evidence>
<dbReference type="PANTHER" id="PTHR30093">
    <property type="entry name" value="GENERAL SECRETION PATHWAY PROTEIN G"/>
    <property type="match status" value="1"/>
</dbReference>
<dbReference type="PANTHER" id="PTHR30093:SF2">
    <property type="entry name" value="TYPE II SECRETION SYSTEM PROTEIN H"/>
    <property type="match status" value="1"/>
</dbReference>
<feature type="signal peptide" evidence="1">
    <location>
        <begin position="1"/>
        <end position="18"/>
    </location>
</feature>
<feature type="domain" description="DUF1559" evidence="2">
    <location>
        <begin position="361"/>
        <end position="520"/>
    </location>
</feature>
<organism evidence="3 4">
    <name type="scientific">Bremerella volcania</name>
    <dbReference type="NCBI Taxonomy" id="2527984"/>
    <lineage>
        <taxon>Bacteria</taxon>
        <taxon>Pseudomonadati</taxon>
        <taxon>Planctomycetota</taxon>
        <taxon>Planctomycetia</taxon>
        <taxon>Pirellulales</taxon>
        <taxon>Pirellulaceae</taxon>
        <taxon>Bremerella</taxon>
    </lineage>
</organism>
<evidence type="ECO:0000259" key="2">
    <source>
        <dbReference type="Pfam" id="PF07596"/>
    </source>
</evidence>
<keyword evidence="4" id="KW-1185">Reference proteome</keyword>
<dbReference type="Proteomes" id="UP000318626">
    <property type="component" value="Chromosome"/>
</dbReference>
<evidence type="ECO:0000313" key="4">
    <source>
        <dbReference type="Proteomes" id="UP000318626"/>
    </source>
</evidence>
<dbReference type="InterPro" id="IPR045584">
    <property type="entry name" value="Pilin-like"/>
</dbReference>
<dbReference type="RefSeq" id="WP_144971340.1">
    <property type="nucleotide sequence ID" value="NZ_CP036289.1"/>
</dbReference>
<dbReference type="AlphaFoldDB" id="A0A518C568"/>
<proteinExistence type="predicted"/>
<dbReference type="SUPFAM" id="SSF54523">
    <property type="entry name" value="Pili subunits"/>
    <property type="match status" value="1"/>
</dbReference>
<evidence type="ECO:0000313" key="3">
    <source>
        <dbReference type="EMBL" id="QDU74373.1"/>
    </source>
</evidence>
<sequence precursor="true">MRHLLSALLIGFLTATMAFPPQLLMAQDAAAPAAESKLPGLNYVPENAVGVGFVQADRFLTNPMVQAYPVEVAEAFGKKYLGLNPMKITSITFVITPPAPDYPSPDMFSIIKTSETLNEETFFAGIEELVDGMAAEEDIKEFFPGLKGKAFFTDAYPLDYVAAHLLDEHTFMLGSLGVMGEVVGNGPNAELTKPAQILAAANDGADGYLAFNVEPVRGQLNDMLAKQNIPPPFTMYKQVPNYTESITLSCHCTGKLAATMKINGIDEAATGRLDDMIGFGLELAKQTMLSEADKMVRSEDEVEAAMGRYQVRVSESMIDALRPKQEGNSLVLTFEQSEENIMGANVAVIGVLVALLLPALQAARGAARRVQSTNNLRQIGIAMHNFHDTFGAFPAQAKTDAEGKPLLSWRVMILPFIEQGPMFDQFHMDEPWDSEHNKQFIKHMPEIYRRPNSTAPEGYTTYLVPVGKNMVFEPTSKPTPEGQKITIGSRFRDITDGTSNTAMCVEVNDDAAVIWTKPSDLEVDLMNVWKGLGEAQPGGFNGLCCDASIRFISKNANADFLKNWFQRNDGKVLQLPRD</sequence>
<reference evidence="4" key="1">
    <citation type="submission" date="2019-02" db="EMBL/GenBank/DDBJ databases">
        <title>Deep-cultivation of Planctomycetes and their phenomic and genomic characterization uncovers novel biology.</title>
        <authorList>
            <person name="Wiegand S."/>
            <person name="Jogler M."/>
            <person name="Boedeker C."/>
            <person name="Pinto D."/>
            <person name="Vollmers J."/>
            <person name="Rivas-Marin E."/>
            <person name="Kohn T."/>
            <person name="Peeters S.H."/>
            <person name="Heuer A."/>
            <person name="Rast P."/>
            <person name="Oberbeckmann S."/>
            <person name="Bunk B."/>
            <person name="Jeske O."/>
            <person name="Meyerdierks A."/>
            <person name="Storesund J.E."/>
            <person name="Kallscheuer N."/>
            <person name="Luecker S."/>
            <person name="Lage O.M."/>
            <person name="Pohl T."/>
            <person name="Merkel B.J."/>
            <person name="Hornburger P."/>
            <person name="Mueller R.-W."/>
            <person name="Bruemmer F."/>
            <person name="Labrenz M."/>
            <person name="Spormann A.M."/>
            <person name="Op den Camp H."/>
            <person name="Overmann J."/>
            <person name="Amann R."/>
            <person name="Jetten M.S.M."/>
            <person name="Mascher T."/>
            <person name="Medema M.H."/>
            <person name="Devos D.P."/>
            <person name="Kaster A.-K."/>
            <person name="Ovreas L."/>
            <person name="Rohde M."/>
            <person name="Galperin M.Y."/>
            <person name="Jogler C."/>
        </authorList>
    </citation>
    <scope>NUCLEOTIDE SEQUENCE [LARGE SCALE GENOMIC DNA]</scope>
    <source>
        <strain evidence="4">Pan97</strain>
    </source>
</reference>
<dbReference type="Gene3D" id="3.30.700.10">
    <property type="entry name" value="Glycoprotein, Type 4 Pilin"/>
    <property type="match status" value="1"/>
</dbReference>
<protein>
    <recommendedName>
        <fullName evidence="2">DUF1559 domain-containing protein</fullName>
    </recommendedName>
</protein>
<dbReference type="InterPro" id="IPR011453">
    <property type="entry name" value="DUF1559"/>
</dbReference>
<accession>A0A518C568</accession>
<dbReference type="KEGG" id="bvo:Pan97_13800"/>
<gene>
    <name evidence="3" type="ORF">Pan97_13800</name>
</gene>
<keyword evidence="1" id="KW-0732">Signal</keyword>
<dbReference type="OrthoDB" id="285651at2"/>